<protein>
    <recommendedName>
        <fullName evidence="12">FAD/NAD(P)-binding domain-containing protein</fullName>
    </recommendedName>
</protein>
<evidence type="ECO:0000259" key="8">
    <source>
        <dbReference type="Pfam" id="PF22366"/>
    </source>
</evidence>
<name>A0A7S4E3J6_9STRA</name>
<evidence type="ECO:0000256" key="2">
    <source>
        <dbReference type="ARBA" id="ARBA00022630"/>
    </source>
</evidence>
<dbReference type="AlphaFoldDB" id="A0A7S4E3J6"/>
<feature type="domain" description="External alternative NADH-ubiquinone oxidoreductase-like C-terminal" evidence="8">
    <location>
        <begin position="444"/>
        <end position="508"/>
    </location>
</feature>
<evidence type="ECO:0000313" key="9">
    <source>
        <dbReference type="EMBL" id="CAE0687258.1"/>
    </source>
</evidence>
<reference evidence="10" key="2">
    <citation type="submission" date="2021-11" db="EMBL/GenBank/DDBJ databases">
        <authorList>
            <consortium name="Genoscope - CEA"/>
            <person name="William W."/>
        </authorList>
    </citation>
    <scope>NUCLEOTIDE SEQUENCE</scope>
</reference>
<organism evidence="9">
    <name type="scientific">Pelagomonas calceolata</name>
    <dbReference type="NCBI Taxonomy" id="35677"/>
    <lineage>
        <taxon>Eukaryota</taxon>
        <taxon>Sar</taxon>
        <taxon>Stramenopiles</taxon>
        <taxon>Ochrophyta</taxon>
        <taxon>Pelagophyceae</taxon>
        <taxon>Pelagomonadales</taxon>
        <taxon>Pelagomonadaceae</taxon>
        <taxon>Pelagomonas</taxon>
    </lineage>
</organism>
<dbReference type="Pfam" id="PF22366">
    <property type="entry name" value="NDH2_C"/>
    <property type="match status" value="1"/>
</dbReference>
<dbReference type="InterPro" id="IPR036188">
    <property type="entry name" value="FAD/NAD-bd_sf"/>
</dbReference>
<gene>
    <name evidence="9" type="ORF">PCAL00307_LOCUS2692</name>
    <name evidence="10" type="ORF">PECAL_1P04640</name>
</gene>
<evidence type="ECO:0000256" key="3">
    <source>
        <dbReference type="ARBA" id="ARBA00022827"/>
    </source>
</evidence>
<dbReference type="Proteomes" id="UP000789595">
    <property type="component" value="Unassembled WGS sequence"/>
</dbReference>
<accession>A0A7S4E3J6</accession>
<keyword evidence="3" id="KW-0274">FAD</keyword>
<keyword evidence="6" id="KW-0732">Signal</keyword>
<evidence type="ECO:0000256" key="5">
    <source>
        <dbReference type="ARBA" id="ARBA00023027"/>
    </source>
</evidence>
<feature type="domain" description="FAD/NAD(P)-binding" evidence="7">
    <location>
        <begin position="72"/>
        <end position="396"/>
    </location>
</feature>
<keyword evidence="11" id="KW-1185">Reference proteome</keyword>
<evidence type="ECO:0000313" key="10">
    <source>
        <dbReference type="EMBL" id="CAH0364112.1"/>
    </source>
</evidence>
<proteinExistence type="inferred from homology"/>
<dbReference type="OrthoDB" id="3244603at2759"/>
<evidence type="ECO:0000256" key="6">
    <source>
        <dbReference type="SAM" id="SignalP"/>
    </source>
</evidence>
<dbReference type="SUPFAM" id="SSF51905">
    <property type="entry name" value="FAD/NAD(P)-binding domain"/>
    <property type="match status" value="2"/>
</dbReference>
<keyword evidence="4" id="KW-0560">Oxidoreductase</keyword>
<dbReference type="EMBL" id="HBIW01003220">
    <property type="protein sequence ID" value="CAE0687258.1"/>
    <property type="molecule type" value="Transcribed_RNA"/>
</dbReference>
<dbReference type="Pfam" id="PF07992">
    <property type="entry name" value="Pyr_redox_2"/>
    <property type="match status" value="1"/>
</dbReference>
<dbReference type="PANTHER" id="PTHR43706">
    <property type="entry name" value="NADH DEHYDROGENASE"/>
    <property type="match status" value="1"/>
</dbReference>
<keyword evidence="2" id="KW-0285">Flavoprotein</keyword>
<evidence type="ECO:0000259" key="7">
    <source>
        <dbReference type="Pfam" id="PF07992"/>
    </source>
</evidence>
<dbReference type="PANTHER" id="PTHR43706:SF38">
    <property type="entry name" value="FAD_NAD(P)-BINDING DOMAIN-CONTAINING PROTEIN"/>
    <property type="match status" value="1"/>
</dbReference>
<dbReference type="GO" id="GO:0003954">
    <property type="term" value="F:NADH dehydrogenase activity"/>
    <property type="evidence" value="ECO:0007669"/>
    <property type="project" value="InterPro"/>
</dbReference>
<dbReference type="InterPro" id="IPR045024">
    <property type="entry name" value="NDH-2"/>
</dbReference>
<feature type="chain" id="PRO_5035593855" description="FAD/NAD(P)-binding domain-containing protein" evidence="6">
    <location>
        <begin position="16"/>
        <end position="512"/>
    </location>
</feature>
<evidence type="ECO:0008006" key="12">
    <source>
        <dbReference type="Google" id="ProtNLM"/>
    </source>
</evidence>
<dbReference type="InterPro" id="IPR054585">
    <property type="entry name" value="NDH2-like_C"/>
</dbReference>
<dbReference type="Gene3D" id="3.50.50.100">
    <property type="match status" value="1"/>
</dbReference>
<keyword evidence="5" id="KW-0520">NAD</keyword>
<reference evidence="9" key="1">
    <citation type="submission" date="2021-01" db="EMBL/GenBank/DDBJ databases">
        <authorList>
            <person name="Corre E."/>
            <person name="Pelletier E."/>
            <person name="Niang G."/>
            <person name="Scheremetjew M."/>
            <person name="Finn R."/>
            <person name="Kale V."/>
            <person name="Holt S."/>
            <person name="Cochrane G."/>
            <person name="Meng A."/>
            <person name="Brown T."/>
            <person name="Cohen L."/>
        </authorList>
    </citation>
    <scope>NUCLEOTIDE SEQUENCE</scope>
    <source>
        <strain evidence="9">CCMP1756</strain>
    </source>
</reference>
<comment type="similarity">
    <text evidence="1">Belongs to the NADH dehydrogenase family.</text>
</comment>
<feature type="signal peptide" evidence="6">
    <location>
        <begin position="1"/>
        <end position="15"/>
    </location>
</feature>
<evidence type="ECO:0000256" key="4">
    <source>
        <dbReference type="ARBA" id="ARBA00023002"/>
    </source>
</evidence>
<dbReference type="InterPro" id="IPR023753">
    <property type="entry name" value="FAD/NAD-binding_dom"/>
</dbReference>
<evidence type="ECO:0000313" key="11">
    <source>
        <dbReference type="Proteomes" id="UP000789595"/>
    </source>
</evidence>
<dbReference type="PRINTS" id="PR00368">
    <property type="entry name" value="FADPNR"/>
</dbReference>
<dbReference type="GO" id="GO:0005739">
    <property type="term" value="C:mitochondrion"/>
    <property type="evidence" value="ECO:0007669"/>
    <property type="project" value="TreeGrafter"/>
</dbReference>
<dbReference type="EMBL" id="CAKKNE010000001">
    <property type="protein sequence ID" value="CAH0364112.1"/>
    <property type="molecule type" value="Genomic_DNA"/>
</dbReference>
<sequence length="512" mass="55054">MQLLLLWVAVHAAAALVHTTTLPHKTRLLATTTLVDRALDTLEDATLHLTRLSEGDAQDVGPRNDDDDRATLVVLGSGWASHALIKVVDANKYRVVVVSPRNHFVFTPMLASAAVGTVEYRSMTESVRGANPLVQFVEGAATGVNLDQRYVMVQPVPLGGDAPAPQRISYDALVVAVGSRAADANVPGARERCFALKDCEDARRLREAVGERFERAARAGDAATARELTFAVVGGGATGVELAGELSDFVNDVGRLYPSLPQEAPRVVLVHSGDELLPQFDPDLRIEALRALERRGVLVRLGRRVQRVDEEALRLDDGSDVPCALCAWCAGTAPVPFTESLPVPVGDDGRPFVDGWLRVAGSPPGTVYGLGDAFCCIPNGESEPVPQTAQVAGQQGAYVARLLNRGYDCVRTPPRLPAETRTPVANWLRLRGAEEASEFSFLNLGLLAYVGGGEALSQVQVGDARVGAWAGSAAFLLWRSVYIVKQVATRNRVLVTFDWVKTALFGRDITRL</sequence>
<evidence type="ECO:0000256" key="1">
    <source>
        <dbReference type="ARBA" id="ARBA00005272"/>
    </source>
</evidence>